<dbReference type="VEuPathDB" id="FungiDB:SDRG_05310"/>
<gene>
    <name evidence="1" type="ORF">SDRG_05310</name>
</gene>
<sequence>TTSSARRPDVNSYVGVCSYCKGEYSAVTRRLLYAGNESLQRCSLCGEVLRADIYFKNAFETIAFDVPLRNILASCPQRLCRRQFSLLEMLHLHLRYEAVICSTCGTSVAYETHQLATFIREHPGIDFETARPSYGSFTSRMRTEREIPIDGLWSTYLEHSKVAFAARVADDALDAAALTEAMRRAVAMIRAHDNGAFPIDLVRAMHRDLRFVA</sequence>
<feature type="non-terminal residue" evidence="1">
    <location>
        <position position="1"/>
    </location>
</feature>
<dbReference type="RefSeq" id="XP_008609245.1">
    <property type="nucleotide sequence ID" value="XM_008611023.1"/>
</dbReference>
<evidence type="ECO:0000313" key="1">
    <source>
        <dbReference type="EMBL" id="EQC37083.1"/>
    </source>
</evidence>
<keyword evidence="2" id="KW-1185">Reference proteome</keyword>
<feature type="non-terminal residue" evidence="1">
    <location>
        <position position="213"/>
    </location>
</feature>
<organism evidence="1 2">
    <name type="scientific">Saprolegnia diclina (strain VS20)</name>
    <dbReference type="NCBI Taxonomy" id="1156394"/>
    <lineage>
        <taxon>Eukaryota</taxon>
        <taxon>Sar</taxon>
        <taxon>Stramenopiles</taxon>
        <taxon>Oomycota</taxon>
        <taxon>Saprolegniomycetes</taxon>
        <taxon>Saprolegniales</taxon>
        <taxon>Saprolegniaceae</taxon>
        <taxon>Saprolegnia</taxon>
    </lineage>
</organism>
<protein>
    <submittedName>
        <fullName evidence="1">Uncharacterized protein</fullName>
    </submittedName>
</protein>
<dbReference type="Proteomes" id="UP000030762">
    <property type="component" value="Unassembled WGS sequence"/>
</dbReference>
<dbReference type="InParanoid" id="T0RWZ9"/>
<dbReference type="AlphaFoldDB" id="T0RWZ9"/>
<evidence type="ECO:0000313" key="2">
    <source>
        <dbReference type="Proteomes" id="UP000030762"/>
    </source>
</evidence>
<dbReference type="EMBL" id="JH767145">
    <property type="protein sequence ID" value="EQC37083.1"/>
    <property type="molecule type" value="Genomic_DNA"/>
</dbReference>
<name>T0RWZ9_SAPDV</name>
<proteinExistence type="predicted"/>
<reference evidence="1 2" key="1">
    <citation type="submission" date="2012-04" db="EMBL/GenBank/DDBJ databases">
        <title>The Genome Sequence of Saprolegnia declina VS20.</title>
        <authorList>
            <consortium name="The Broad Institute Genome Sequencing Platform"/>
            <person name="Russ C."/>
            <person name="Nusbaum C."/>
            <person name="Tyler B."/>
            <person name="van West P."/>
            <person name="Dieguez-Uribeondo J."/>
            <person name="de Bruijn I."/>
            <person name="Tripathy S."/>
            <person name="Jiang R."/>
            <person name="Young S.K."/>
            <person name="Zeng Q."/>
            <person name="Gargeya S."/>
            <person name="Fitzgerald M."/>
            <person name="Haas B."/>
            <person name="Abouelleil A."/>
            <person name="Alvarado L."/>
            <person name="Arachchi H.M."/>
            <person name="Berlin A."/>
            <person name="Chapman S.B."/>
            <person name="Goldberg J."/>
            <person name="Griggs A."/>
            <person name="Gujja S."/>
            <person name="Hansen M."/>
            <person name="Howarth C."/>
            <person name="Imamovic A."/>
            <person name="Larimer J."/>
            <person name="McCowen C."/>
            <person name="Montmayeur A."/>
            <person name="Murphy C."/>
            <person name="Neiman D."/>
            <person name="Pearson M."/>
            <person name="Priest M."/>
            <person name="Roberts A."/>
            <person name="Saif S."/>
            <person name="Shea T."/>
            <person name="Sisk P."/>
            <person name="Sykes S."/>
            <person name="Wortman J."/>
            <person name="Nusbaum C."/>
            <person name="Birren B."/>
        </authorList>
    </citation>
    <scope>NUCLEOTIDE SEQUENCE [LARGE SCALE GENOMIC DNA]</scope>
    <source>
        <strain evidence="1 2">VS20</strain>
    </source>
</reference>
<accession>T0RWZ9</accession>
<dbReference type="GeneID" id="19946037"/>